<accession>A0A1Z4KVM2</accession>
<protein>
    <submittedName>
        <fullName evidence="2">Uncharacterized protein</fullName>
    </submittedName>
</protein>
<geneLocation type="plasmid" evidence="2">
    <name>plasmid1</name>
</geneLocation>
<evidence type="ECO:0000313" key="2">
    <source>
        <dbReference type="EMBL" id="BAY72913.1"/>
    </source>
</evidence>
<dbReference type="AlphaFoldDB" id="A0A1Z4KVM2"/>
<evidence type="ECO:0000256" key="1">
    <source>
        <dbReference type="SAM" id="Coils"/>
    </source>
</evidence>
<gene>
    <name evidence="2" type="ORF">NIES23_57410</name>
</gene>
<keyword evidence="2" id="KW-0614">Plasmid</keyword>
<sequence>MQPTISIPKGWEYPRFTLGQRTKQGLIIGIQYYATDTLLAYEYGTGWRYTVMADKNSEEVRSYFDDQIQTLSVAELQPQLQAELEEHQQQITALQEQLGGLTDV</sequence>
<evidence type="ECO:0000313" key="3">
    <source>
        <dbReference type="Proteomes" id="UP000217507"/>
    </source>
</evidence>
<reference evidence="2 3" key="1">
    <citation type="submission" date="2017-06" db="EMBL/GenBank/DDBJ databases">
        <title>Genome sequencing of cyanobaciteial culture collection at National Institute for Environmental Studies (NIES).</title>
        <authorList>
            <person name="Hirose Y."/>
            <person name="Shimura Y."/>
            <person name="Fujisawa T."/>
            <person name="Nakamura Y."/>
            <person name="Kawachi M."/>
        </authorList>
    </citation>
    <scope>NUCLEOTIDE SEQUENCE [LARGE SCALE GENOMIC DNA]</scope>
    <source>
        <strain evidence="2 3">NIES-23</strain>
        <plasmid evidence="3">Plasmid Plasmid1 dna</plasmid>
    </source>
</reference>
<feature type="coiled-coil region" evidence="1">
    <location>
        <begin position="77"/>
        <end position="104"/>
    </location>
</feature>
<keyword evidence="1" id="KW-0175">Coiled coil</keyword>
<dbReference type="EMBL" id="AP018217">
    <property type="protein sequence ID" value="BAY72913.1"/>
    <property type="molecule type" value="Genomic_DNA"/>
</dbReference>
<name>A0A1Z4KVM2_ANAVA</name>
<dbReference type="Proteomes" id="UP000217507">
    <property type="component" value="Plasmid Plasmid1 dna"/>
</dbReference>
<proteinExistence type="predicted"/>
<organism evidence="2 3">
    <name type="scientific">Trichormus variabilis NIES-23</name>
    <dbReference type="NCBI Taxonomy" id="1973479"/>
    <lineage>
        <taxon>Bacteria</taxon>
        <taxon>Bacillati</taxon>
        <taxon>Cyanobacteriota</taxon>
        <taxon>Cyanophyceae</taxon>
        <taxon>Nostocales</taxon>
        <taxon>Nostocaceae</taxon>
        <taxon>Trichormus</taxon>
    </lineage>
</organism>